<dbReference type="InterPro" id="IPR036152">
    <property type="entry name" value="Asp/glu_Ase-like_sf"/>
</dbReference>
<dbReference type="PROSITE" id="PS00144">
    <property type="entry name" value="ASN_GLN_ASE_1"/>
    <property type="match status" value="1"/>
</dbReference>
<evidence type="ECO:0000313" key="11">
    <source>
        <dbReference type="EMBL" id="SKA80116.1"/>
    </source>
</evidence>
<dbReference type="CDD" id="cd08963">
    <property type="entry name" value="L-asparaginase_I"/>
    <property type="match status" value="1"/>
</dbReference>
<dbReference type="InterPro" id="IPR041725">
    <property type="entry name" value="L-asparaginase_I"/>
</dbReference>
<evidence type="ECO:0000256" key="4">
    <source>
        <dbReference type="ARBA" id="ARBA00049366"/>
    </source>
</evidence>
<dbReference type="InterPro" id="IPR027475">
    <property type="entry name" value="Asparaginase/glutaminase_AS2"/>
</dbReference>
<dbReference type="EC" id="3.5.1.1" evidence="2"/>
<evidence type="ECO:0000256" key="3">
    <source>
        <dbReference type="ARBA" id="ARBA00022801"/>
    </source>
</evidence>
<dbReference type="PROSITE" id="PS51732">
    <property type="entry name" value="ASN_GLN_ASE_3"/>
    <property type="match status" value="1"/>
</dbReference>
<protein>
    <recommendedName>
        <fullName evidence="2">asparaginase</fullName>
        <ecNumber evidence="2">3.5.1.1</ecNumber>
    </recommendedName>
</protein>
<feature type="binding site" evidence="6">
    <location>
        <begin position="85"/>
        <end position="86"/>
    </location>
    <ligand>
        <name>substrate</name>
    </ligand>
</feature>
<evidence type="ECO:0000256" key="1">
    <source>
        <dbReference type="ARBA" id="ARBA00010518"/>
    </source>
</evidence>
<gene>
    <name evidence="11" type="ORF">SAMN05443428_103162</name>
</gene>
<name>A0A1T4WS07_9CLOT</name>
<dbReference type="InterPro" id="IPR027473">
    <property type="entry name" value="L-asparaginase_C"/>
</dbReference>
<reference evidence="12" key="1">
    <citation type="submission" date="2017-02" db="EMBL/GenBank/DDBJ databases">
        <authorList>
            <person name="Varghese N."/>
            <person name="Submissions S."/>
        </authorList>
    </citation>
    <scope>NUCLEOTIDE SEQUENCE [LARGE SCALE GENOMIC DNA]</scope>
    <source>
        <strain evidence="12">USBA 833</strain>
    </source>
</reference>
<dbReference type="PANTHER" id="PTHR11707:SF28">
    <property type="entry name" value="60 KDA LYSOPHOSPHOLIPASE"/>
    <property type="match status" value="1"/>
</dbReference>
<dbReference type="PROSITE" id="PS00917">
    <property type="entry name" value="ASN_GLN_ASE_2"/>
    <property type="match status" value="1"/>
</dbReference>
<evidence type="ECO:0000256" key="6">
    <source>
        <dbReference type="PIRSR" id="PIRSR001220-2"/>
    </source>
</evidence>
<keyword evidence="3" id="KW-0378">Hydrolase</keyword>
<dbReference type="Proteomes" id="UP000190105">
    <property type="component" value="Unassembled WGS sequence"/>
</dbReference>
<comment type="catalytic activity">
    <reaction evidence="4">
        <text>L-asparagine + H2O = L-aspartate + NH4(+)</text>
        <dbReference type="Rhea" id="RHEA:21016"/>
        <dbReference type="ChEBI" id="CHEBI:15377"/>
        <dbReference type="ChEBI" id="CHEBI:28938"/>
        <dbReference type="ChEBI" id="CHEBI:29991"/>
        <dbReference type="ChEBI" id="CHEBI:58048"/>
        <dbReference type="EC" id="3.5.1.1"/>
    </reaction>
</comment>
<dbReference type="SUPFAM" id="SSF53774">
    <property type="entry name" value="Glutaminase/Asparaginase"/>
    <property type="match status" value="1"/>
</dbReference>
<dbReference type="OrthoDB" id="9788068at2"/>
<feature type="domain" description="Asparaginase/glutaminase C-terminal" evidence="10">
    <location>
        <begin position="204"/>
        <end position="320"/>
    </location>
</feature>
<dbReference type="NCBIfam" id="TIGR00519">
    <property type="entry name" value="asnASE_I"/>
    <property type="match status" value="1"/>
</dbReference>
<dbReference type="Pfam" id="PF17763">
    <property type="entry name" value="Asparaginase_C"/>
    <property type="match status" value="1"/>
</dbReference>
<evidence type="ECO:0000259" key="9">
    <source>
        <dbReference type="Pfam" id="PF00710"/>
    </source>
</evidence>
<dbReference type="PIRSF" id="PIRSF001220">
    <property type="entry name" value="L-ASNase_gatD"/>
    <property type="match status" value="1"/>
</dbReference>
<dbReference type="InterPro" id="IPR006033">
    <property type="entry name" value="AsnA_fam"/>
</dbReference>
<dbReference type="STRING" id="1147123.SAMN05443428_103162"/>
<dbReference type="InterPro" id="IPR027474">
    <property type="entry name" value="L-asparaginase_N"/>
</dbReference>
<feature type="active site" evidence="8">
    <location>
        <position position="85"/>
    </location>
</feature>
<dbReference type="Gene3D" id="3.40.50.1170">
    <property type="entry name" value="L-asparaginase, N-terminal domain"/>
    <property type="match status" value="1"/>
</dbReference>
<dbReference type="GO" id="GO:0006520">
    <property type="term" value="P:amino acid metabolic process"/>
    <property type="evidence" value="ECO:0007669"/>
    <property type="project" value="InterPro"/>
</dbReference>
<comment type="similarity">
    <text evidence="1">Belongs to the asparaginase 1 family.</text>
</comment>
<dbReference type="PRINTS" id="PR00139">
    <property type="entry name" value="ASNGLNASE"/>
</dbReference>
<organism evidence="11 12">
    <name type="scientific">Caloramator quimbayensis</name>
    <dbReference type="NCBI Taxonomy" id="1147123"/>
    <lineage>
        <taxon>Bacteria</taxon>
        <taxon>Bacillati</taxon>
        <taxon>Bacillota</taxon>
        <taxon>Clostridia</taxon>
        <taxon>Eubacteriales</taxon>
        <taxon>Clostridiaceae</taxon>
        <taxon>Caloramator</taxon>
    </lineage>
</organism>
<dbReference type="Pfam" id="PF00710">
    <property type="entry name" value="Asparaginase"/>
    <property type="match status" value="1"/>
</dbReference>
<dbReference type="EMBL" id="FUYH01000003">
    <property type="protein sequence ID" value="SKA80116.1"/>
    <property type="molecule type" value="Genomic_DNA"/>
</dbReference>
<evidence type="ECO:0000313" key="12">
    <source>
        <dbReference type="Proteomes" id="UP000190105"/>
    </source>
</evidence>
<dbReference type="InterPro" id="IPR037152">
    <property type="entry name" value="L-asparaginase_N_sf"/>
</dbReference>
<evidence type="ECO:0000256" key="8">
    <source>
        <dbReference type="PROSITE-ProRule" id="PRU10100"/>
    </source>
</evidence>
<dbReference type="RefSeq" id="WP_078695615.1">
    <property type="nucleotide sequence ID" value="NZ_FUYH01000003.1"/>
</dbReference>
<dbReference type="PANTHER" id="PTHR11707">
    <property type="entry name" value="L-ASPARAGINASE"/>
    <property type="match status" value="1"/>
</dbReference>
<dbReference type="PIRSF" id="PIRSF500176">
    <property type="entry name" value="L_ASNase"/>
    <property type="match status" value="1"/>
</dbReference>
<dbReference type="Gene3D" id="3.40.50.40">
    <property type="match status" value="1"/>
</dbReference>
<feature type="active site" description="O-isoaspartyl threonine intermediate" evidence="5">
    <location>
        <position position="12"/>
    </location>
</feature>
<dbReference type="SMART" id="SM00870">
    <property type="entry name" value="Asparaginase"/>
    <property type="match status" value="1"/>
</dbReference>
<accession>A0A1T4WS07</accession>
<dbReference type="InterPro" id="IPR040919">
    <property type="entry name" value="Asparaginase_C"/>
</dbReference>
<dbReference type="FunFam" id="3.40.50.1170:FF:000001">
    <property type="entry name" value="L-asparaginase 2"/>
    <property type="match status" value="1"/>
</dbReference>
<dbReference type="SFLD" id="SFLDS00057">
    <property type="entry name" value="Glutaminase/Asparaginase"/>
    <property type="match status" value="1"/>
</dbReference>
<feature type="active site" evidence="7">
    <location>
        <position position="12"/>
    </location>
</feature>
<dbReference type="AlphaFoldDB" id="A0A1T4WS07"/>
<proteinExistence type="inferred from homology"/>
<feature type="binding site" evidence="6">
    <location>
        <position position="54"/>
    </location>
    <ligand>
        <name>substrate</name>
    </ligand>
</feature>
<sequence>MKKILMIATGGTIASAKGKEGLTPSVAASTLLDYVSEVKSYCSIETFQILNIDSTNMKPEYWVKIAEYIIKNYYNYDGFVITHGTDTMAYTSAALSYMLQNLNKPVVITGAQKPISEKDTDGVKNLIDAIRFSCEDVGGVFVVFDGKVILGTRATKLRTRSYNAFESINYPYIAFIKDGDVVYNKGDVIKKSEKPNFNTSISSKVFLLKLIPGIEPDILDFIKDRYEGLIIESYGSGGIPFEDDKNLLPKIKELVDKGIAVVVTTQVILEGSDLSLYEVGQKALKTPVIPAFDMTREAAVVKLMWALGQSKELNKVKEIFLTPVKDDFIY</sequence>
<dbReference type="GO" id="GO:0004067">
    <property type="term" value="F:asparaginase activity"/>
    <property type="evidence" value="ECO:0007669"/>
    <property type="project" value="UniProtKB-UniRule"/>
</dbReference>
<evidence type="ECO:0000259" key="10">
    <source>
        <dbReference type="Pfam" id="PF17763"/>
    </source>
</evidence>
<dbReference type="InterPro" id="IPR020827">
    <property type="entry name" value="Asparaginase/glutaminase_AS1"/>
</dbReference>
<feature type="domain" description="L-asparaginase N-terminal" evidence="9">
    <location>
        <begin position="3"/>
        <end position="185"/>
    </location>
</feature>
<evidence type="ECO:0000256" key="2">
    <source>
        <dbReference type="ARBA" id="ARBA00012920"/>
    </source>
</evidence>
<evidence type="ECO:0000256" key="7">
    <source>
        <dbReference type="PROSITE-ProRule" id="PRU10099"/>
    </source>
</evidence>
<evidence type="ECO:0000256" key="5">
    <source>
        <dbReference type="PIRSR" id="PIRSR001220-1"/>
    </source>
</evidence>
<keyword evidence="12" id="KW-1185">Reference proteome</keyword>
<dbReference type="InterPro" id="IPR006034">
    <property type="entry name" value="Asparaginase/glutaminase-like"/>
</dbReference>